<proteinExistence type="predicted"/>
<sequence>MSTFVNSNSAGVVGTTDHLAKTTAKVMVTADNLFTAVGDVQILSLYSECYTVNGATASTLQYKLTPTTGTATTISGASASLANAAAGAVVVMDGSTLAAAPTVSATGVALNTTARGVIFKDGTLSIVVGVGSTTGTWKHYLRYEPLEDGAYVIPLQ</sequence>
<accession>A0A6J5T790</accession>
<evidence type="ECO:0000313" key="1">
    <source>
        <dbReference type="EMBL" id="CAB4240702.1"/>
    </source>
</evidence>
<name>A0A6J5T790_9CAUD</name>
<reference evidence="1" key="1">
    <citation type="submission" date="2020-05" db="EMBL/GenBank/DDBJ databases">
        <authorList>
            <person name="Chiriac C."/>
            <person name="Salcher M."/>
            <person name="Ghai R."/>
            <person name="Kavagutti S V."/>
        </authorList>
    </citation>
    <scope>NUCLEOTIDE SEQUENCE</scope>
</reference>
<organism evidence="1">
    <name type="scientific">uncultured Caudovirales phage</name>
    <dbReference type="NCBI Taxonomy" id="2100421"/>
    <lineage>
        <taxon>Viruses</taxon>
        <taxon>Duplodnaviria</taxon>
        <taxon>Heunggongvirae</taxon>
        <taxon>Uroviricota</taxon>
        <taxon>Caudoviricetes</taxon>
        <taxon>Peduoviridae</taxon>
        <taxon>Maltschvirus</taxon>
        <taxon>Maltschvirus maltsch</taxon>
    </lineage>
</organism>
<gene>
    <name evidence="1" type="ORF">UFOVP39_59</name>
</gene>
<dbReference type="EMBL" id="LR797813">
    <property type="protein sequence ID" value="CAB4240702.1"/>
    <property type="molecule type" value="Genomic_DNA"/>
</dbReference>
<protein>
    <submittedName>
        <fullName evidence="1">Uncharacterized protein</fullName>
    </submittedName>
</protein>